<organism evidence="1">
    <name type="scientific">Anguilla anguilla</name>
    <name type="common">European freshwater eel</name>
    <name type="synonym">Muraena anguilla</name>
    <dbReference type="NCBI Taxonomy" id="7936"/>
    <lineage>
        <taxon>Eukaryota</taxon>
        <taxon>Metazoa</taxon>
        <taxon>Chordata</taxon>
        <taxon>Craniata</taxon>
        <taxon>Vertebrata</taxon>
        <taxon>Euteleostomi</taxon>
        <taxon>Actinopterygii</taxon>
        <taxon>Neopterygii</taxon>
        <taxon>Teleostei</taxon>
        <taxon>Anguilliformes</taxon>
        <taxon>Anguillidae</taxon>
        <taxon>Anguilla</taxon>
    </lineage>
</organism>
<dbReference type="AlphaFoldDB" id="A0A0E9S807"/>
<dbReference type="EMBL" id="GBXM01071240">
    <property type="protein sequence ID" value="JAH37337.1"/>
    <property type="molecule type" value="Transcribed_RNA"/>
</dbReference>
<proteinExistence type="predicted"/>
<reference evidence="1" key="1">
    <citation type="submission" date="2014-11" db="EMBL/GenBank/DDBJ databases">
        <authorList>
            <person name="Amaro Gonzalez C."/>
        </authorList>
    </citation>
    <scope>NUCLEOTIDE SEQUENCE</scope>
</reference>
<name>A0A0E9S807_ANGAN</name>
<protein>
    <submittedName>
        <fullName evidence="1">Uncharacterized protein</fullName>
    </submittedName>
</protein>
<accession>A0A0E9S807</accession>
<evidence type="ECO:0000313" key="1">
    <source>
        <dbReference type="EMBL" id="JAH37337.1"/>
    </source>
</evidence>
<sequence length="51" mass="5918">MKPQLPEFPISMFNLWGHVPCVLYLKKPLSLRVILSLMYFHGFPPQCASEL</sequence>
<reference evidence="1" key="2">
    <citation type="journal article" date="2015" name="Fish Shellfish Immunol.">
        <title>Early steps in the European eel (Anguilla anguilla)-Vibrio vulnificus interaction in the gills: Role of the RtxA13 toxin.</title>
        <authorList>
            <person name="Callol A."/>
            <person name="Pajuelo D."/>
            <person name="Ebbesson L."/>
            <person name="Teles M."/>
            <person name="MacKenzie S."/>
            <person name="Amaro C."/>
        </authorList>
    </citation>
    <scope>NUCLEOTIDE SEQUENCE</scope>
</reference>